<evidence type="ECO:0000256" key="1">
    <source>
        <dbReference type="SAM" id="MobiDB-lite"/>
    </source>
</evidence>
<dbReference type="InterPro" id="IPR052025">
    <property type="entry name" value="Xyloglucanase_GH74"/>
</dbReference>
<gene>
    <name evidence="3" type="ORF">GCM10009838_26160</name>
</gene>
<sequence>MSQIRDRSTLLLAMAALVAATFAGGYTGLRQAPDPDAHGVAAFGDHDRDRDGGQSAGGEEEGDEGPADGDDWFVQQRVFPNAHLDLGAALGAARGEAAALRAGAAGNAAALAVPAWQSLGPANGGRITDIVADPAHSGVFYAAAASGGVWKSTDGGSSFHYSWDTGQVQAIGALAVTGTGVLYAGTGEANPGGGSSSFPGNGVYKSTDGGATWQNIGLAGTDRIGRIAVDPADADRIFVAATGSLFTPGGPRGLYETTDGGATWQLVLAGGDATTGAVDVAISPGSSNTVVAAMWDAYRTPSGRTYGGTGSGVFKSTDGGATWSRVGGGLPASSSNLGRMGIAYAPNDASRVYAIASDTTGDFLGFWTSADGGATWTQPSTSSTLSGSQSTYGWWFGRIWVDPASAQHIWVAGVSMLESANGGSSWSSGSSFHADQHALAFDPTAAGHVLIGNDGGVYRSTANGSVTGSWSHATGLANMQFYTVGVSQQDPTRINGGLQDNGSVRSWSSWGSYYGGDGLQNLIDPSNQSKVYACSQYGSCGRSTNGGSTVRNFGSTTSARRAWLTPLALDPTTPSTVYYGGSQLNRSTNSAQSFTSISPDLSYGDGGTSGVYGTISAIAVAKTDGRVIYAGTDDGRAWITRDTGGTWTEITAGLPTRWITRIAVDPTDADTAYVTLSGYRTGDSAAHVMKTTNGGATWQNVSGDLPDAPVNAIALDPRDHARWYVGTDVGVFSSSDGGTTWTPVGSGLPLVSVADLQTAVSGASLVLTAGTYGLGVYQITLP</sequence>
<feature type="compositionally biased region" description="Acidic residues" evidence="1">
    <location>
        <begin position="58"/>
        <end position="71"/>
    </location>
</feature>
<dbReference type="PANTHER" id="PTHR43739:SF5">
    <property type="entry name" value="EXO-ALPHA-SIALIDASE"/>
    <property type="match status" value="1"/>
</dbReference>
<dbReference type="SUPFAM" id="SSF50939">
    <property type="entry name" value="Sialidases"/>
    <property type="match status" value="1"/>
</dbReference>
<organism evidence="3 4">
    <name type="scientific">Catenulispora subtropica</name>
    <dbReference type="NCBI Taxonomy" id="450798"/>
    <lineage>
        <taxon>Bacteria</taxon>
        <taxon>Bacillati</taxon>
        <taxon>Actinomycetota</taxon>
        <taxon>Actinomycetes</taxon>
        <taxon>Catenulisporales</taxon>
        <taxon>Catenulisporaceae</taxon>
        <taxon>Catenulispora</taxon>
    </lineage>
</organism>
<dbReference type="EMBL" id="BAAAQM010000012">
    <property type="protein sequence ID" value="GAA1966976.1"/>
    <property type="molecule type" value="Genomic_DNA"/>
</dbReference>
<dbReference type="Gene3D" id="2.130.10.10">
    <property type="entry name" value="YVTN repeat-like/Quinoprotein amine dehydrogenase"/>
    <property type="match status" value="6"/>
</dbReference>
<accession>A0ABN2RCA0</accession>
<dbReference type="InterPro" id="IPR036278">
    <property type="entry name" value="Sialidase_sf"/>
</dbReference>
<dbReference type="PANTHER" id="PTHR43739">
    <property type="entry name" value="XYLOGLUCANASE (EUROFUNG)"/>
    <property type="match status" value="1"/>
</dbReference>
<dbReference type="RefSeq" id="WP_344657243.1">
    <property type="nucleotide sequence ID" value="NZ_BAAAQM010000012.1"/>
</dbReference>
<keyword evidence="2" id="KW-0732">Signal</keyword>
<dbReference type="CDD" id="cd15482">
    <property type="entry name" value="Sialidase_non-viral"/>
    <property type="match status" value="2"/>
</dbReference>
<feature type="region of interest" description="Disordered" evidence="1">
    <location>
        <begin position="33"/>
        <end position="71"/>
    </location>
</feature>
<proteinExistence type="predicted"/>
<dbReference type="Proteomes" id="UP001499854">
    <property type="component" value="Unassembled WGS sequence"/>
</dbReference>
<keyword evidence="4" id="KW-1185">Reference proteome</keyword>
<evidence type="ECO:0000256" key="2">
    <source>
        <dbReference type="SAM" id="SignalP"/>
    </source>
</evidence>
<dbReference type="InterPro" id="IPR015943">
    <property type="entry name" value="WD40/YVTN_repeat-like_dom_sf"/>
</dbReference>
<evidence type="ECO:0000313" key="3">
    <source>
        <dbReference type="EMBL" id="GAA1966976.1"/>
    </source>
</evidence>
<evidence type="ECO:0000313" key="4">
    <source>
        <dbReference type="Proteomes" id="UP001499854"/>
    </source>
</evidence>
<protein>
    <submittedName>
        <fullName evidence="3">Exo-alpha-sialidase</fullName>
    </submittedName>
</protein>
<dbReference type="SUPFAM" id="SSF110296">
    <property type="entry name" value="Oligoxyloglucan reducing end-specific cellobiohydrolase"/>
    <property type="match status" value="2"/>
</dbReference>
<reference evidence="3 4" key="1">
    <citation type="journal article" date="2019" name="Int. J. Syst. Evol. Microbiol.">
        <title>The Global Catalogue of Microorganisms (GCM) 10K type strain sequencing project: providing services to taxonomists for standard genome sequencing and annotation.</title>
        <authorList>
            <consortium name="The Broad Institute Genomics Platform"/>
            <consortium name="The Broad Institute Genome Sequencing Center for Infectious Disease"/>
            <person name="Wu L."/>
            <person name="Ma J."/>
        </authorList>
    </citation>
    <scope>NUCLEOTIDE SEQUENCE [LARGE SCALE GENOMIC DNA]</scope>
    <source>
        <strain evidence="3 4">JCM 16013</strain>
    </source>
</reference>
<name>A0ABN2RCA0_9ACTN</name>
<feature type="signal peptide" evidence="2">
    <location>
        <begin position="1"/>
        <end position="23"/>
    </location>
</feature>
<feature type="chain" id="PRO_5046216098" evidence="2">
    <location>
        <begin position="24"/>
        <end position="782"/>
    </location>
</feature>
<comment type="caution">
    <text evidence="3">The sequence shown here is derived from an EMBL/GenBank/DDBJ whole genome shotgun (WGS) entry which is preliminary data.</text>
</comment>